<dbReference type="GO" id="GO:0006352">
    <property type="term" value="P:DNA-templated transcription initiation"/>
    <property type="evidence" value="ECO:0007669"/>
    <property type="project" value="UniProtKB-UniRule"/>
</dbReference>
<dbReference type="Gene3D" id="1.10.220.120">
    <property type="entry name" value="Sigma-70 factor, region 1.1"/>
    <property type="match status" value="1"/>
</dbReference>
<reference evidence="12" key="1">
    <citation type="submission" date="2016-10" db="EMBL/GenBank/DDBJ databases">
        <authorList>
            <person name="Varghese N."/>
            <person name="Submissions S."/>
        </authorList>
    </citation>
    <scope>NUCLEOTIDE SEQUENCE [LARGE SCALE GENOMIC DNA]</scope>
    <source>
        <strain evidence="12">DSM 173</strain>
    </source>
</reference>
<evidence type="ECO:0000256" key="2">
    <source>
        <dbReference type="ARBA" id="ARBA00023015"/>
    </source>
</evidence>
<dbReference type="RefSeq" id="WP_091334056.1">
    <property type="nucleotide sequence ID" value="NZ_FNOW01000026.1"/>
</dbReference>
<dbReference type="Pfam" id="PF04539">
    <property type="entry name" value="Sigma70_r3"/>
    <property type="match status" value="1"/>
</dbReference>
<feature type="domain" description="RNA polymerase sigma-70" evidence="10">
    <location>
        <begin position="581"/>
        <end position="607"/>
    </location>
</feature>
<dbReference type="FunFam" id="1.10.10.10:FF:000002">
    <property type="entry name" value="RNA polymerase sigma factor SigA"/>
    <property type="match status" value="1"/>
</dbReference>
<organism evidence="11 12">
    <name type="scientific">Allochromatium warmingii</name>
    <name type="common">Chromatium warmingii</name>
    <dbReference type="NCBI Taxonomy" id="61595"/>
    <lineage>
        <taxon>Bacteria</taxon>
        <taxon>Pseudomonadati</taxon>
        <taxon>Pseudomonadota</taxon>
        <taxon>Gammaproteobacteria</taxon>
        <taxon>Chromatiales</taxon>
        <taxon>Chromatiaceae</taxon>
        <taxon>Allochromatium</taxon>
    </lineage>
</organism>
<dbReference type="GO" id="GO:0016987">
    <property type="term" value="F:sigma factor activity"/>
    <property type="evidence" value="ECO:0007669"/>
    <property type="project" value="UniProtKB-UniRule"/>
</dbReference>
<dbReference type="InterPro" id="IPR007627">
    <property type="entry name" value="RNA_pol_sigma70_r2"/>
</dbReference>
<dbReference type="NCBIfam" id="TIGR02393">
    <property type="entry name" value="RpoD_Cterm"/>
    <property type="match status" value="1"/>
</dbReference>
<dbReference type="InterPro" id="IPR036388">
    <property type="entry name" value="WH-like_DNA-bd_sf"/>
</dbReference>
<dbReference type="InterPro" id="IPR007631">
    <property type="entry name" value="RNA_pol_sigma_70_non-ess"/>
</dbReference>
<dbReference type="AlphaFoldDB" id="A0A1H3GPS2"/>
<dbReference type="OrthoDB" id="9809557at2"/>
<evidence type="ECO:0000256" key="6">
    <source>
        <dbReference type="HAMAP-Rule" id="MF_00963"/>
    </source>
</evidence>
<evidence type="ECO:0000256" key="3">
    <source>
        <dbReference type="ARBA" id="ARBA00023082"/>
    </source>
</evidence>
<dbReference type="InterPro" id="IPR050239">
    <property type="entry name" value="Sigma-70_RNA_pol_init_factors"/>
</dbReference>
<evidence type="ECO:0000256" key="8">
    <source>
        <dbReference type="SAM" id="MobiDB-lite"/>
    </source>
</evidence>
<dbReference type="InterPro" id="IPR007630">
    <property type="entry name" value="RNA_pol_sigma70_r4"/>
</dbReference>
<evidence type="ECO:0000313" key="12">
    <source>
        <dbReference type="Proteomes" id="UP000198672"/>
    </source>
</evidence>
<name>A0A1H3GPS2_ALLWA</name>
<dbReference type="GO" id="GO:0003677">
    <property type="term" value="F:DNA binding"/>
    <property type="evidence" value="ECO:0007669"/>
    <property type="project" value="UniProtKB-UniRule"/>
</dbReference>
<keyword evidence="12" id="KW-1185">Reference proteome</keyword>
<comment type="similarity">
    <text evidence="6">Belongs to the sigma-70 factor family. RpoD/SigA subfamily.</text>
</comment>
<evidence type="ECO:0000256" key="1">
    <source>
        <dbReference type="ARBA" id="ARBA00022490"/>
    </source>
</evidence>
<dbReference type="InterPro" id="IPR009042">
    <property type="entry name" value="RNA_pol_sigma70_r1_2"/>
</dbReference>
<dbReference type="NCBIfam" id="NF004208">
    <property type="entry name" value="PRK05658.1"/>
    <property type="match status" value="1"/>
</dbReference>
<dbReference type="SUPFAM" id="SSF88659">
    <property type="entry name" value="Sigma3 and sigma4 domains of RNA polymerase sigma factors"/>
    <property type="match status" value="2"/>
</dbReference>
<feature type="short sequence motif" description="Interaction with polymerase core subunit RpoC" evidence="6">
    <location>
        <begin position="412"/>
        <end position="415"/>
    </location>
</feature>
<dbReference type="InterPro" id="IPR014284">
    <property type="entry name" value="RNA_pol_sigma-70_dom"/>
</dbReference>
<keyword evidence="2 6" id="KW-0805">Transcription regulation</keyword>
<dbReference type="InterPro" id="IPR042189">
    <property type="entry name" value="RNA_pol_sigma_70_r1_1_sf"/>
</dbReference>
<dbReference type="EMBL" id="FNOW01000026">
    <property type="protein sequence ID" value="SDY04975.1"/>
    <property type="molecule type" value="Genomic_DNA"/>
</dbReference>
<dbReference type="FunFam" id="1.10.220.120:FF:000001">
    <property type="entry name" value="RNA polymerase sigma factor RpoD"/>
    <property type="match status" value="1"/>
</dbReference>
<dbReference type="PANTHER" id="PTHR30603">
    <property type="entry name" value="RNA POLYMERASE SIGMA FACTOR RPO"/>
    <property type="match status" value="1"/>
</dbReference>
<dbReference type="PROSITE" id="PS00716">
    <property type="entry name" value="SIGMA70_2"/>
    <property type="match status" value="1"/>
</dbReference>
<proteinExistence type="inferred from homology"/>
<protein>
    <recommendedName>
        <fullName evidence="6">RNA polymerase sigma factor RpoD</fullName>
    </recommendedName>
    <alternativeName>
        <fullName evidence="6">Sigma-70</fullName>
    </alternativeName>
</protein>
<evidence type="ECO:0000259" key="10">
    <source>
        <dbReference type="PROSITE" id="PS00716"/>
    </source>
</evidence>
<dbReference type="PANTHER" id="PTHR30603:SF60">
    <property type="entry name" value="RNA POLYMERASE SIGMA FACTOR RPOD"/>
    <property type="match status" value="1"/>
</dbReference>
<dbReference type="GO" id="GO:0005737">
    <property type="term" value="C:cytoplasm"/>
    <property type="evidence" value="ECO:0007669"/>
    <property type="project" value="UniProtKB-SubCell"/>
</dbReference>
<dbReference type="InterPro" id="IPR013325">
    <property type="entry name" value="RNA_pol_sigma_r2"/>
</dbReference>
<dbReference type="Proteomes" id="UP000198672">
    <property type="component" value="Unassembled WGS sequence"/>
</dbReference>
<comment type="subcellular location">
    <subcellularLocation>
        <location evidence="6">Cytoplasm</location>
    </subcellularLocation>
</comment>
<feature type="domain" description="RNA polymerase sigma-70" evidence="9">
    <location>
        <begin position="412"/>
        <end position="425"/>
    </location>
</feature>
<keyword evidence="4 6" id="KW-0238">DNA-binding</keyword>
<sequence>MDQEQQQSQLKQLIAKGKEQGYLTYTEVNDHLPASIVETEQIEDIVRMINDMGIIVQETPPDAIDQTLSDSAVSDDEAAEAAAAALANVDSEFGRTTDPVRMYMREMGTVELLTRDGELKIAKRIEEGLNQVLNALSVYPRSIEKLIGIFDRVDREETRLTDVISGFNDEPLDETAAAAPEVMSSTEPSAEADKNELEVEAADHLDSDDDDETAVEVDTGPDPDDAARRANLLRERYQTLKAALEAYGRDDERSREAMQAVSEVFLQFKLVAPVFQELAEILRATIERIRAQERAIMHLCVEQAGMARKEFIETFPTNETNSAWLDALMNSKRPFSARLQAVAPDIQRAQRKLQDIERENILTISEIKDVNRKMSIGEAKARRAKKEMVEANLRLVISIAKKYTNRGLQFLDLIQEGNIGLMKAVDKFEYRRGYKFSTYATWWIRQAITRSIADQARTIRIPVHMIETINKLNRISRQMIQEMGREATPEELAARMDMPEDKVRKVLKIAKEPISMETPIGDDEDSHLGDFIEDSGVISPLDSATAEGLREATQNMLASLTSREAKVLRMRFGIDMNTDHTLEEVGKQFDVTRERIRQIEAKALRKLRHPTRSDKLRSFLDNE</sequence>
<accession>A0A1H3GPS2</accession>
<gene>
    <name evidence="6" type="primary">rpoD</name>
    <name evidence="11" type="ORF">SAMN05421644_12616</name>
</gene>
<feature type="region of interest" description="Sigma-70 factor domain-2" evidence="6">
    <location>
        <begin position="388"/>
        <end position="458"/>
    </location>
</feature>
<dbReference type="SUPFAM" id="SSF88946">
    <property type="entry name" value="Sigma2 domain of RNA polymerase sigma factors"/>
    <property type="match status" value="1"/>
</dbReference>
<dbReference type="Pfam" id="PF04545">
    <property type="entry name" value="Sigma70_r4"/>
    <property type="match status" value="1"/>
</dbReference>
<comment type="subunit">
    <text evidence="6">Interacts transiently with the RNA polymerase catalytic core.</text>
</comment>
<keyword evidence="3 6" id="KW-0731">Sigma factor</keyword>
<evidence type="ECO:0000259" key="9">
    <source>
        <dbReference type="PROSITE" id="PS00715"/>
    </source>
</evidence>
<dbReference type="InterPro" id="IPR000943">
    <property type="entry name" value="RNA_pol_sigma70"/>
</dbReference>
<feature type="region of interest" description="Disordered" evidence="8">
    <location>
        <begin position="202"/>
        <end position="226"/>
    </location>
</feature>
<keyword evidence="1 6" id="KW-0963">Cytoplasm</keyword>
<dbReference type="Pfam" id="PF04542">
    <property type="entry name" value="Sigma70_r2"/>
    <property type="match status" value="1"/>
</dbReference>
<feature type="DNA-binding region" description="H-T-H motif" evidence="6">
    <location>
        <begin position="582"/>
        <end position="601"/>
    </location>
</feature>
<comment type="function">
    <text evidence="6">Sigma factors are initiation factors that promote the attachment of RNA polymerase to specific initiation sites and are then released. This sigma factor is the primary sigma factor during exponential growth.</text>
</comment>
<keyword evidence="5 6" id="KW-0804">Transcription</keyword>
<dbReference type="InterPro" id="IPR007127">
    <property type="entry name" value="RNA_pol_sigma_70_r1_1"/>
</dbReference>
<dbReference type="HAMAP" id="MF_00963">
    <property type="entry name" value="Sigma70_RpoD_SigA"/>
    <property type="match status" value="1"/>
</dbReference>
<keyword evidence="7" id="KW-0175">Coiled coil</keyword>
<evidence type="ECO:0000256" key="4">
    <source>
        <dbReference type="ARBA" id="ARBA00023125"/>
    </source>
</evidence>
<dbReference type="Gene3D" id="1.10.601.10">
    <property type="entry name" value="RNA Polymerase Primary Sigma Factor"/>
    <property type="match status" value="1"/>
</dbReference>
<dbReference type="PROSITE" id="PS00715">
    <property type="entry name" value="SIGMA70_1"/>
    <property type="match status" value="1"/>
</dbReference>
<dbReference type="InterPro" id="IPR028630">
    <property type="entry name" value="Sigma70_RpoD"/>
</dbReference>
<dbReference type="Gene3D" id="1.10.10.10">
    <property type="entry name" value="Winged helix-like DNA-binding domain superfamily/Winged helix DNA-binding domain"/>
    <property type="match status" value="2"/>
</dbReference>
<dbReference type="Pfam" id="PF04546">
    <property type="entry name" value="Sigma70_ner"/>
    <property type="match status" value="1"/>
</dbReference>
<dbReference type="FunFam" id="1.10.10.10:FF:000004">
    <property type="entry name" value="RNA polymerase sigma factor SigA"/>
    <property type="match status" value="1"/>
</dbReference>
<feature type="compositionally biased region" description="Acidic residues" evidence="8">
    <location>
        <begin position="206"/>
        <end position="224"/>
    </location>
</feature>
<dbReference type="STRING" id="61595.SAMN05421644_12616"/>
<dbReference type="PRINTS" id="PR00046">
    <property type="entry name" value="SIGMA70FCT"/>
</dbReference>
<evidence type="ECO:0000256" key="5">
    <source>
        <dbReference type="ARBA" id="ARBA00023163"/>
    </source>
</evidence>
<dbReference type="Pfam" id="PF03979">
    <property type="entry name" value="Sigma70_r1_1"/>
    <property type="match status" value="1"/>
</dbReference>
<feature type="region of interest" description="Sigma-70 factor domain-3" evidence="6">
    <location>
        <begin position="467"/>
        <end position="543"/>
    </location>
</feature>
<dbReference type="InterPro" id="IPR012760">
    <property type="entry name" value="RNA_pol_sigma_RpoD_C"/>
</dbReference>
<dbReference type="Pfam" id="PF00140">
    <property type="entry name" value="Sigma70_r1_2"/>
    <property type="match status" value="1"/>
</dbReference>
<dbReference type="CDD" id="cd06171">
    <property type="entry name" value="Sigma70_r4"/>
    <property type="match status" value="1"/>
</dbReference>
<evidence type="ECO:0000313" key="11">
    <source>
        <dbReference type="EMBL" id="SDY04975.1"/>
    </source>
</evidence>
<feature type="region of interest" description="Sigma-70 factor domain-4" evidence="6">
    <location>
        <begin position="556"/>
        <end position="609"/>
    </location>
</feature>
<dbReference type="FunFam" id="1.10.601.10:FF:000002">
    <property type="entry name" value="RNA polymerase sigma factor RpoD"/>
    <property type="match status" value="1"/>
</dbReference>
<evidence type="ECO:0000256" key="7">
    <source>
        <dbReference type="SAM" id="Coils"/>
    </source>
</evidence>
<dbReference type="InterPro" id="IPR007624">
    <property type="entry name" value="RNA_pol_sigma70_r3"/>
</dbReference>
<feature type="coiled-coil region" evidence="7">
    <location>
        <begin position="346"/>
        <end position="387"/>
    </location>
</feature>
<dbReference type="NCBIfam" id="TIGR02937">
    <property type="entry name" value="sigma70-ECF"/>
    <property type="match status" value="1"/>
</dbReference>
<dbReference type="InterPro" id="IPR013324">
    <property type="entry name" value="RNA_pol_sigma_r3/r4-like"/>
</dbReference>